<name>A0A2I0AS33_9ASPA</name>
<protein>
    <submittedName>
        <fullName evidence="2">Uncharacterized protein</fullName>
    </submittedName>
</protein>
<reference evidence="2 3" key="1">
    <citation type="journal article" date="2017" name="Nature">
        <title>The Apostasia genome and the evolution of orchids.</title>
        <authorList>
            <person name="Zhang G.Q."/>
            <person name="Liu K.W."/>
            <person name="Li Z."/>
            <person name="Lohaus R."/>
            <person name="Hsiao Y.Y."/>
            <person name="Niu S.C."/>
            <person name="Wang J.Y."/>
            <person name="Lin Y.C."/>
            <person name="Xu Q."/>
            <person name="Chen L.J."/>
            <person name="Yoshida K."/>
            <person name="Fujiwara S."/>
            <person name="Wang Z.W."/>
            <person name="Zhang Y.Q."/>
            <person name="Mitsuda N."/>
            <person name="Wang M."/>
            <person name="Liu G.H."/>
            <person name="Pecoraro L."/>
            <person name="Huang H.X."/>
            <person name="Xiao X.J."/>
            <person name="Lin M."/>
            <person name="Wu X.Y."/>
            <person name="Wu W.L."/>
            <person name="Chen Y.Y."/>
            <person name="Chang S.B."/>
            <person name="Sakamoto S."/>
            <person name="Ohme-Takagi M."/>
            <person name="Yagi M."/>
            <person name="Zeng S.J."/>
            <person name="Shen C.Y."/>
            <person name="Yeh C.M."/>
            <person name="Luo Y.B."/>
            <person name="Tsai W.C."/>
            <person name="Van de Peer Y."/>
            <person name="Liu Z.J."/>
        </authorList>
    </citation>
    <scope>NUCLEOTIDE SEQUENCE [LARGE SCALE GENOMIC DNA]</scope>
    <source>
        <strain evidence="3">cv. Shenzhen</strain>
        <tissue evidence="2">Stem</tissue>
    </source>
</reference>
<dbReference type="Proteomes" id="UP000236161">
    <property type="component" value="Unassembled WGS sequence"/>
</dbReference>
<dbReference type="EMBL" id="KZ451953">
    <property type="protein sequence ID" value="PKA58358.1"/>
    <property type="molecule type" value="Genomic_DNA"/>
</dbReference>
<gene>
    <name evidence="2" type="ORF">AXF42_Ash013864</name>
</gene>
<accession>A0A2I0AS33</accession>
<sequence length="72" mass="8690">MYTVFEFQYALIRLKSCREAARYCHDCQLGILKWCMKSFNEDLSSWNYKWASLLFWTTFFLIFGQLAGERNV</sequence>
<evidence type="ECO:0000313" key="3">
    <source>
        <dbReference type="Proteomes" id="UP000236161"/>
    </source>
</evidence>
<keyword evidence="1" id="KW-0812">Transmembrane</keyword>
<keyword evidence="3" id="KW-1185">Reference proteome</keyword>
<organism evidence="2 3">
    <name type="scientific">Apostasia shenzhenica</name>
    <dbReference type="NCBI Taxonomy" id="1088818"/>
    <lineage>
        <taxon>Eukaryota</taxon>
        <taxon>Viridiplantae</taxon>
        <taxon>Streptophyta</taxon>
        <taxon>Embryophyta</taxon>
        <taxon>Tracheophyta</taxon>
        <taxon>Spermatophyta</taxon>
        <taxon>Magnoliopsida</taxon>
        <taxon>Liliopsida</taxon>
        <taxon>Asparagales</taxon>
        <taxon>Orchidaceae</taxon>
        <taxon>Apostasioideae</taxon>
        <taxon>Apostasia</taxon>
    </lineage>
</organism>
<evidence type="ECO:0000313" key="2">
    <source>
        <dbReference type="EMBL" id="PKA58358.1"/>
    </source>
</evidence>
<proteinExistence type="predicted"/>
<keyword evidence="1" id="KW-0472">Membrane</keyword>
<dbReference type="AlphaFoldDB" id="A0A2I0AS33"/>
<evidence type="ECO:0000256" key="1">
    <source>
        <dbReference type="SAM" id="Phobius"/>
    </source>
</evidence>
<keyword evidence="1" id="KW-1133">Transmembrane helix</keyword>
<feature type="transmembrane region" description="Helical" evidence="1">
    <location>
        <begin position="50"/>
        <end position="68"/>
    </location>
</feature>